<evidence type="ECO:0000313" key="3">
    <source>
        <dbReference type="Proteomes" id="UP000698800"/>
    </source>
</evidence>
<dbReference type="CDD" id="cd23703">
    <property type="entry name" value="mS26_PET12"/>
    <property type="match status" value="1"/>
</dbReference>
<dbReference type="OrthoDB" id="5223508at2759"/>
<keyword evidence="3" id="KW-1185">Reference proteome</keyword>
<evidence type="ECO:0000313" key="2">
    <source>
        <dbReference type="EMBL" id="KAH0538276.1"/>
    </source>
</evidence>
<dbReference type="AlphaFoldDB" id="A0A9P8L1R5"/>
<reference evidence="2" key="1">
    <citation type="submission" date="2021-03" db="EMBL/GenBank/DDBJ databases">
        <title>Comparative genomics and phylogenomic investigation of the class Geoglossomycetes provide insights into ecological specialization and systematics.</title>
        <authorList>
            <person name="Melie T."/>
            <person name="Pirro S."/>
            <person name="Miller A.N."/>
            <person name="Quandt A."/>
        </authorList>
    </citation>
    <scope>NUCLEOTIDE SEQUENCE</scope>
    <source>
        <strain evidence="2">GBOQ0MN5Z8</strain>
    </source>
</reference>
<protein>
    <submittedName>
        <fullName evidence="2">Uncharacterized protein</fullName>
    </submittedName>
</protein>
<name>A0A9P8L1R5_9PEZI</name>
<dbReference type="InterPro" id="IPR058940">
    <property type="entry name" value="mS26_fungi"/>
</dbReference>
<feature type="region of interest" description="Disordered" evidence="1">
    <location>
        <begin position="45"/>
        <end position="66"/>
    </location>
</feature>
<organism evidence="2 3">
    <name type="scientific">Glutinoglossum americanum</name>
    <dbReference type="NCBI Taxonomy" id="1670608"/>
    <lineage>
        <taxon>Eukaryota</taxon>
        <taxon>Fungi</taxon>
        <taxon>Dikarya</taxon>
        <taxon>Ascomycota</taxon>
        <taxon>Pezizomycotina</taxon>
        <taxon>Geoglossomycetes</taxon>
        <taxon>Geoglossales</taxon>
        <taxon>Geoglossaceae</taxon>
        <taxon>Glutinoglossum</taxon>
    </lineage>
</organism>
<dbReference type="Proteomes" id="UP000698800">
    <property type="component" value="Unassembled WGS sequence"/>
</dbReference>
<dbReference type="EMBL" id="JAGHQL010000116">
    <property type="protein sequence ID" value="KAH0538276.1"/>
    <property type="molecule type" value="Genomic_DNA"/>
</dbReference>
<evidence type="ECO:0000256" key="1">
    <source>
        <dbReference type="SAM" id="MobiDB-lite"/>
    </source>
</evidence>
<comment type="caution">
    <text evidence="2">The sequence shown here is derived from an EMBL/GenBank/DDBJ whole genome shotgun (WGS) entry which is preliminary data.</text>
</comment>
<accession>A0A9P8L1R5</accession>
<dbReference type="Pfam" id="PF26163">
    <property type="entry name" value="mS26"/>
    <property type="match status" value="1"/>
</dbReference>
<sequence>MPPLIPRAVMPSPSWCRTCFSYTPYTPYTPLFRTFSTTQPNHKYGPESPKFIEVPQPRQSRPPPKRRIKGILPVPRNIFSRRRPTNLTSEYFAAVTPEPTAPEGDVKLTGEQGELVAWKRRMAAMRRRNLREGLVGLYNRKKQTDRVTAARSAFKAAERERLLNEKEREDVRLTSPTIPQSLMQLQRGPLPDPDRAQRIAEKVATVQAKQNEKAEERRGHLHTLYMHARDFITTEEQLNEAIERIFVPYPEEFVDSDKGDRGENIWNTGPPETVQEMLNRVNRVGERAADIHEGLAVLTDKRVKRIAEELTGGKMDPQK</sequence>
<proteinExistence type="predicted"/>
<gene>
    <name evidence="2" type="ORF">FGG08_005147</name>
</gene>